<dbReference type="InterPro" id="IPR043135">
    <property type="entry name" value="Fur_C"/>
</dbReference>
<keyword evidence="6" id="KW-0678">Repressor</keyword>
<feature type="binding site" evidence="14">
    <location>
        <position position="90"/>
    </location>
    <ligand>
        <name>Fe cation</name>
        <dbReference type="ChEBI" id="CHEBI:24875"/>
    </ligand>
</feature>
<evidence type="ECO:0000256" key="11">
    <source>
        <dbReference type="ARBA" id="ARBA00023125"/>
    </source>
</evidence>
<feature type="binding site" evidence="14">
    <location>
        <position position="128"/>
    </location>
    <ligand>
        <name>Fe cation</name>
        <dbReference type="ChEBI" id="CHEBI:24875"/>
    </ligand>
</feature>
<dbReference type="Gene3D" id="1.10.10.10">
    <property type="entry name" value="Winged helix-like DNA-binding domain superfamily/Winged helix DNA-binding domain"/>
    <property type="match status" value="1"/>
</dbReference>
<evidence type="ECO:0000256" key="5">
    <source>
        <dbReference type="ARBA" id="ARBA00022490"/>
    </source>
</evidence>
<dbReference type="InterPro" id="IPR036390">
    <property type="entry name" value="WH_DNA-bd_sf"/>
</dbReference>
<evidence type="ECO:0000256" key="12">
    <source>
        <dbReference type="ARBA" id="ARBA00023163"/>
    </source>
</evidence>
<comment type="similarity">
    <text evidence="2">Belongs to the Fur family.</text>
</comment>
<evidence type="ECO:0000256" key="7">
    <source>
        <dbReference type="ARBA" id="ARBA00022723"/>
    </source>
</evidence>
<keyword evidence="9 14" id="KW-0408">Iron</keyword>
<keyword evidence="10" id="KW-0805">Transcription regulation</keyword>
<dbReference type="GO" id="GO:0000976">
    <property type="term" value="F:transcription cis-regulatory region binding"/>
    <property type="evidence" value="ECO:0007669"/>
    <property type="project" value="TreeGrafter"/>
</dbReference>
<evidence type="ECO:0000256" key="13">
    <source>
        <dbReference type="PIRSR" id="PIRSR602481-1"/>
    </source>
</evidence>
<feature type="binding site" evidence="13">
    <location>
        <position position="99"/>
    </location>
    <ligand>
        <name>Zn(2+)</name>
        <dbReference type="ChEBI" id="CHEBI:29105"/>
    </ligand>
</feature>
<dbReference type="SUPFAM" id="SSF46785">
    <property type="entry name" value="Winged helix' DNA-binding domain"/>
    <property type="match status" value="1"/>
</dbReference>
<dbReference type="InterPro" id="IPR002481">
    <property type="entry name" value="FUR"/>
</dbReference>
<feature type="binding site" evidence="13">
    <location>
        <position position="96"/>
    </location>
    <ligand>
        <name>Zn(2+)</name>
        <dbReference type="ChEBI" id="CHEBI:29105"/>
    </ligand>
</feature>
<evidence type="ECO:0000256" key="8">
    <source>
        <dbReference type="ARBA" id="ARBA00022833"/>
    </source>
</evidence>
<reference evidence="15 16" key="1">
    <citation type="submission" date="2016-10" db="EMBL/GenBank/DDBJ databases">
        <authorList>
            <person name="de Groot N.N."/>
        </authorList>
    </citation>
    <scope>NUCLEOTIDE SEQUENCE [LARGE SCALE GENOMIC DNA]</scope>
    <source>
        <strain evidence="15 16">DSM 7343</strain>
    </source>
</reference>
<dbReference type="GO" id="GO:0008270">
    <property type="term" value="F:zinc ion binding"/>
    <property type="evidence" value="ECO:0007669"/>
    <property type="project" value="TreeGrafter"/>
</dbReference>
<dbReference type="EMBL" id="FNQN01000007">
    <property type="protein sequence ID" value="SEA54516.1"/>
    <property type="molecule type" value="Genomic_DNA"/>
</dbReference>
<evidence type="ECO:0000256" key="14">
    <source>
        <dbReference type="PIRSR" id="PIRSR602481-2"/>
    </source>
</evidence>
<dbReference type="RefSeq" id="WP_092348761.1">
    <property type="nucleotide sequence ID" value="NZ_FNQN01000007.1"/>
</dbReference>
<feature type="binding site" evidence="13">
    <location>
        <position position="136"/>
    </location>
    <ligand>
        <name>Zn(2+)</name>
        <dbReference type="ChEBI" id="CHEBI:29105"/>
    </ligand>
</feature>
<dbReference type="GO" id="GO:1900705">
    <property type="term" value="P:negative regulation of siderophore biosynthetic process"/>
    <property type="evidence" value="ECO:0007669"/>
    <property type="project" value="TreeGrafter"/>
</dbReference>
<comment type="cofactor">
    <cofactor evidence="14">
        <name>Mn(2+)</name>
        <dbReference type="ChEBI" id="CHEBI:29035"/>
    </cofactor>
    <cofactor evidence="14">
        <name>Fe(2+)</name>
        <dbReference type="ChEBI" id="CHEBI:29033"/>
    </cofactor>
    <text evidence="14">Binds 1 Mn(2+) or Fe(2+) ion per subunit.</text>
</comment>
<keyword evidence="8 13" id="KW-0862">Zinc</keyword>
<evidence type="ECO:0000256" key="4">
    <source>
        <dbReference type="ARBA" id="ARBA00020910"/>
    </source>
</evidence>
<evidence type="ECO:0000313" key="16">
    <source>
        <dbReference type="Proteomes" id="UP000199409"/>
    </source>
</evidence>
<dbReference type="Pfam" id="PF01475">
    <property type="entry name" value="FUR"/>
    <property type="match status" value="1"/>
</dbReference>
<comment type="cofactor">
    <cofactor evidence="13">
        <name>Zn(2+)</name>
        <dbReference type="ChEBI" id="CHEBI:29105"/>
    </cofactor>
    <text evidence="13">Binds 1 zinc ion per subunit.</text>
</comment>
<dbReference type="Proteomes" id="UP000199409">
    <property type="component" value="Unassembled WGS sequence"/>
</dbReference>
<keyword evidence="11" id="KW-0238">DNA-binding</keyword>
<dbReference type="FunFam" id="3.30.1490.190:FF:000001">
    <property type="entry name" value="Ferric uptake regulation protein"/>
    <property type="match status" value="1"/>
</dbReference>
<proteinExistence type="inferred from homology"/>
<keyword evidence="7 13" id="KW-0479">Metal-binding</keyword>
<dbReference type="InterPro" id="IPR036388">
    <property type="entry name" value="WH-like_DNA-bd_sf"/>
</dbReference>
<dbReference type="OrthoDB" id="8659436at2"/>
<dbReference type="GO" id="GO:0005829">
    <property type="term" value="C:cytosol"/>
    <property type="evidence" value="ECO:0007669"/>
    <property type="project" value="TreeGrafter"/>
</dbReference>
<dbReference type="GO" id="GO:0003700">
    <property type="term" value="F:DNA-binding transcription factor activity"/>
    <property type="evidence" value="ECO:0007669"/>
    <property type="project" value="InterPro"/>
</dbReference>
<name>A0A1H4C2A1_9BACT</name>
<sequence length="149" mass="17428">MDNVSIFKDYVRRRGLKNTNQRMMILEDFLNSKSHYSTEDLYLKLRKKHPQIGYATVHRTLKLFAECGIAIEVDFGDGQMRYEPSHVDQHHDHLVCTNCGLIVEFTNPQIEQLQQEVAAKFNFKIERHRHELYGLCSKCSDSSVNPSQR</sequence>
<evidence type="ECO:0000256" key="1">
    <source>
        <dbReference type="ARBA" id="ARBA00004496"/>
    </source>
</evidence>
<evidence type="ECO:0000256" key="3">
    <source>
        <dbReference type="ARBA" id="ARBA00011738"/>
    </source>
</evidence>
<feature type="binding site" evidence="14">
    <location>
        <position position="92"/>
    </location>
    <ligand>
        <name>Fe cation</name>
        <dbReference type="ChEBI" id="CHEBI:24875"/>
    </ligand>
</feature>
<dbReference type="Gene3D" id="3.30.1490.190">
    <property type="match status" value="1"/>
</dbReference>
<dbReference type="GO" id="GO:0045892">
    <property type="term" value="P:negative regulation of DNA-templated transcription"/>
    <property type="evidence" value="ECO:0007669"/>
    <property type="project" value="TreeGrafter"/>
</dbReference>
<evidence type="ECO:0000256" key="6">
    <source>
        <dbReference type="ARBA" id="ARBA00022491"/>
    </source>
</evidence>
<dbReference type="AlphaFoldDB" id="A0A1H4C2A1"/>
<comment type="subunit">
    <text evidence="3">Homodimer.</text>
</comment>
<comment type="subcellular location">
    <subcellularLocation>
        <location evidence="1">Cytoplasm</location>
    </subcellularLocation>
</comment>
<keyword evidence="12" id="KW-0804">Transcription</keyword>
<feature type="binding site" evidence="14">
    <location>
        <position position="111"/>
    </location>
    <ligand>
        <name>Fe cation</name>
        <dbReference type="ChEBI" id="CHEBI:24875"/>
    </ligand>
</feature>
<evidence type="ECO:0000313" key="15">
    <source>
        <dbReference type="EMBL" id="SEA54516.1"/>
    </source>
</evidence>
<evidence type="ECO:0000256" key="10">
    <source>
        <dbReference type="ARBA" id="ARBA00023015"/>
    </source>
</evidence>
<organism evidence="15 16">
    <name type="scientific">Desulfuromusa kysingii</name>
    <dbReference type="NCBI Taxonomy" id="37625"/>
    <lineage>
        <taxon>Bacteria</taxon>
        <taxon>Pseudomonadati</taxon>
        <taxon>Thermodesulfobacteriota</taxon>
        <taxon>Desulfuromonadia</taxon>
        <taxon>Desulfuromonadales</taxon>
        <taxon>Geopsychrobacteraceae</taxon>
        <taxon>Desulfuromusa</taxon>
    </lineage>
</organism>
<evidence type="ECO:0000256" key="9">
    <source>
        <dbReference type="ARBA" id="ARBA00023004"/>
    </source>
</evidence>
<feature type="binding site" evidence="13">
    <location>
        <position position="139"/>
    </location>
    <ligand>
        <name>Zn(2+)</name>
        <dbReference type="ChEBI" id="CHEBI:29105"/>
    </ligand>
</feature>
<protein>
    <recommendedName>
        <fullName evidence="4">Ferric uptake regulation protein</fullName>
    </recommendedName>
</protein>
<keyword evidence="16" id="KW-1185">Reference proteome</keyword>
<dbReference type="PANTHER" id="PTHR33202">
    <property type="entry name" value="ZINC UPTAKE REGULATION PROTEIN"/>
    <property type="match status" value="1"/>
</dbReference>
<accession>A0A1H4C2A1</accession>
<dbReference type="PANTHER" id="PTHR33202:SF2">
    <property type="entry name" value="FERRIC UPTAKE REGULATION PROTEIN"/>
    <property type="match status" value="1"/>
</dbReference>
<evidence type="ECO:0000256" key="2">
    <source>
        <dbReference type="ARBA" id="ARBA00007957"/>
    </source>
</evidence>
<gene>
    <name evidence="15" type="ORF">SAMN05660420_02395</name>
</gene>
<dbReference type="STRING" id="37625.SAMN05660420_02395"/>
<keyword evidence="5" id="KW-0963">Cytoplasm</keyword>
<dbReference type="CDD" id="cd07153">
    <property type="entry name" value="Fur_like"/>
    <property type="match status" value="1"/>
</dbReference>